<evidence type="ECO:0000256" key="2">
    <source>
        <dbReference type="SAM" id="SignalP"/>
    </source>
</evidence>
<sequence>MNSWVRILVLIAFLFPVLVDSAVRHYKFNLRTGWADGLTYITQCPIQIGQSYVYNFTVTGQRGTLLWHAHILWLRSTVHGAIVILPKAGVPYQFPKPDDEVVIVLGERWKSYIEDVINEALKSGLAPYVSDAHKINGHPGPISNCPSREGFTLPVENGKTYMLRLFNTTLNKKLFFKIVGHKLTVFEVDATYVKPFKIDTIGTLANTATTLTTPPLQNATPIANSFTNSLRALNSKKYPVLVPRAVVAINNMTFVMPTTDLLQAHYLNISGVFTADFPGYKRIDTK</sequence>
<evidence type="ECO:0000313" key="6">
    <source>
        <dbReference type="Proteomes" id="UP000436088"/>
    </source>
</evidence>
<dbReference type="Gene3D" id="2.60.40.420">
    <property type="entry name" value="Cupredoxins - blue copper proteins"/>
    <property type="match status" value="2"/>
</dbReference>
<dbReference type="EMBL" id="VEPZ02000825">
    <property type="protein sequence ID" value="KAE8717403.1"/>
    <property type="molecule type" value="Genomic_DNA"/>
</dbReference>
<proteinExistence type="inferred from homology"/>
<dbReference type="InterPro" id="IPR001117">
    <property type="entry name" value="Cu-oxidase_2nd"/>
</dbReference>
<dbReference type="Pfam" id="PF00394">
    <property type="entry name" value="Cu-oxidase"/>
    <property type="match status" value="1"/>
</dbReference>
<keyword evidence="6" id="KW-1185">Reference proteome</keyword>
<feature type="chain" id="PRO_5025636566" evidence="2">
    <location>
        <begin position="22"/>
        <end position="286"/>
    </location>
</feature>
<comment type="caution">
    <text evidence="5">The sequence shown here is derived from an EMBL/GenBank/DDBJ whole genome shotgun (WGS) entry which is preliminary data.</text>
</comment>
<dbReference type="InterPro" id="IPR011707">
    <property type="entry name" value="Cu-oxidase-like_N"/>
</dbReference>
<evidence type="ECO:0000259" key="3">
    <source>
        <dbReference type="Pfam" id="PF00394"/>
    </source>
</evidence>
<evidence type="ECO:0000259" key="4">
    <source>
        <dbReference type="Pfam" id="PF07732"/>
    </source>
</evidence>
<comment type="similarity">
    <text evidence="1">Belongs to the multicopper oxidase family.</text>
</comment>
<feature type="domain" description="Plastocyanin-like" evidence="3">
    <location>
        <begin position="100"/>
        <end position="201"/>
    </location>
</feature>
<dbReference type="GO" id="GO:0016491">
    <property type="term" value="F:oxidoreductase activity"/>
    <property type="evidence" value="ECO:0007669"/>
    <property type="project" value="TreeGrafter"/>
</dbReference>
<dbReference type="SUPFAM" id="SSF49503">
    <property type="entry name" value="Cupredoxins"/>
    <property type="match status" value="2"/>
</dbReference>
<dbReference type="Proteomes" id="UP000436088">
    <property type="component" value="Unassembled WGS sequence"/>
</dbReference>
<dbReference type="InterPro" id="IPR045087">
    <property type="entry name" value="Cu-oxidase_fam"/>
</dbReference>
<dbReference type="InterPro" id="IPR008972">
    <property type="entry name" value="Cupredoxin"/>
</dbReference>
<accession>A0A6A3BLD4</accession>
<evidence type="ECO:0000313" key="5">
    <source>
        <dbReference type="EMBL" id="KAE8717403.1"/>
    </source>
</evidence>
<reference evidence="5" key="1">
    <citation type="submission" date="2019-09" db="EMBL/GenBank/DDBJ databases">
        <title>Draft genome information of white flower Hibiscus syriacus.</title>
        <authorList>
            <person name="Kim Y.-M."/>
        </authorList>
    </citation>
    <scope>NUCLEOTIDE SEQUENCE [LARGE SCALE GENOMIC DNA]</scope>
    <source>
        <strain evidence="5">YM2019G1</strain>
    </source>
</reference>
<dbReference type="PANTHER" id="PTHR11709:SF370">
    <property type="entry name" value="LACCASE-4"/>
    <property type="match status" value="1"/>
</dbReference>
<gene>
    <name evidence="5" type="ORF">F3Y22_tig00110050pilonHSYRG00208</name>
</gene>
<dbReference type="PANTHER" id="PTHR11709">
    <property type="entry name" value="MULTI-COPPER OXIDASE"/>
    <property type="match status" value="1"/>
</dbReference>
<evidence type="ECO:0000256" key="1">
    <source>
        <dbReference type="ARBA" id="ARBA00010609"/>
    </source>
</evidence>
<name>A0A6A3BLD4_HIBSY</name>
<keyword evidence="2" id="KW-0732">Signal</keyword>
<protein>
    <submittedName>
        <fullName evidence="5">Laccase-4</fullName>
    </submittedName>
</protein>
<feature type="domain" description="Plastocyanin-like" evidence="4">
    <location>
        <begin position="31"/>
        <end position="87"/>
    </location>
</feature>
<feature type="signal peptide" evidence="2">
    <location>
        <begin position="1"/>
        <end position="21"/>
    </location>
</feature>
<dbReference type="GO" id="GO:0005507">
    <property type="term" value="F:copper ion binding"/>
    <property type="evidence" value="ECO:0007669"/>
    <property type="project" value="InterPro"/>
</dbReference>
<organism evidence="5 6">
    <name type="scientific">Hibiscus syriacus</name>
    <name type="common">Rose of Sharon</name>
    <dbReference type="NCBI Taxonomy" id="106335"/>
    <lineage>
        <taxon>Eukaryota</taxon>
        <taxon>Viridiplantae</taxon>
        <taxon>Streptophyta</taxon>
        <taxon>Embryophyta</taxon>
        <taxon>Tracheophyta</taxon>
        <taxon>Spermatophyta</taxon>
        <taxon>Magnoliopsida</taxon>
        <taxon>eudicotyledons</taxon>
        <taxon>Gunneridae</taxon>
        <taxon>Pentapetalae</taxon>
        <taxon>rosids</taxon>
        <taxon>malvids</taxon>
        <taxon>Malvales</taxon>
        <taxon>Malvaceae</taxon>
        <taxon>Malvoideae</taxon>
        <taxon>Hibiscus</taxon>
    </lineage>
</organism>
<dbReference type="AlphaFoldDB" id="A0A6A3BLD4"/>
<dbReference type="Pfam" id="PF07732">
    <property type="entry name" value="Cu-oxidase_3"/>
    <property type="match status" value="1"/>
</dbReference>